<dbReference type="HOGENOM" id="CLU_042688_1_0_1"/>
<evidence type="ECO:0000256" key="1">
    <source>
        <dbReference type="ARBA" id="ARBA00023604"/>
    </source>
</evidence>
<keyword evidence="3" id="KW-1185">Reference proteome</keyword>
<dbReference type="AlphaFoldDB" id="M7T6I4"/>
<gene>
    <name evidence="2" type="ORF">UCREL1_689</name>
</gene>
<dbReference type="OMA" id="AVEVIPW"/>
<protein>
    <recommendedName>
        <fullName evidence="4">Methyltransferase-like protein</fullName>
    </recommendedName>
</protein>
<name>M7T6I4_EUTLA</name>
<proteinExistence type="inferred from homology"/>
<evidence type="ECO:0000313" key="3">
    <source>
        <dbReference type="Proteomes" id="UP000012174"/>
    </source>
</evidence>
<sequence length="294" mass="33942">MAITKTFTTGKIELFDGTKDGKDAYLDTASGETNLNAKKIHNVTIHDIRYQNPQPTLTDNGYEVLKTPTNVKTEEFLNNGTDEGKALIREKYWPEVVDLVKGRTSAVEVIPWHFSVRKQTLGYHPDEIFFMKTGISQPASTVHIDNSHDTAIDHLQRELGEARAQELVAKHKRWAIINVWRPVGRYVQRWPLLVVDHSGCKNFTFEDNIARVYRRHDEKYYKSHDNFLKQSDEYVFRYASNLAPDEAIVFKDYDSRRDMVRGMPHGGFQDDSTPEDAPARNSIEVRVFAFFDDE</sequence>
<dbReference type="InterPro" id="IPR044053">
    <property type="entry name" value="AsaB-like"/>
</dbReference>
<dbReference type="Proteomes" id="UP000012174">
    <property type="component" value="Unassembled WGS sequence"/>
</dbReference>
<dbReference type="PANTHER" id="PTHR34598:SF3">
    <property type="entry name" value="OXIDOREDUCTASE AN1597"/>
    <property type="match status" value="1"/>
</dbReference>
<dbReference type="NCBIfam" id="NF041278">
    <property type="entry name" value="CmcJ_NvfI_EfuI"/>
    <property type="match status" value="1"/>
</dbReference>
<accession>M7T6I4</accession>
<comment type="similarity">
    <text evidence="1">Belongs to the asaB hydroxylase/desaturase family.</text>
</comment>
<dbReference type="OrthoDB" id="412788at2759"/>
<evidence type="ECO:0000313" key="2">
    <source>
        <dbReference type="EMBL" id="EMR72232.1"/>
    </source>
</evidence>
<evidence type="ECO:0008006" key="4">
    <source>
        <dbReference type="Google" id="ProtNLM"/>
    </source>
</evidence>
<dbReference type="eggNOG" id="ENOG502RVZQ">
    <property type="taxonomic scope" value="Eukaryota"/>
</dbReference>
<dbReference type="KEGG" id="ela:UCREL1_689"/>
<organism evidence="2 3">
    <name type="scientific">Eutypa lata (strain UCR-EL1)</name>
    <name type="common">Grapevine dieback disease fungus</name>
    <name type="synonym">Eutypa armeniacae</name>
    <dbReference type="NCBI Taxonomy" id="1287681"/>
    <lineage>
        <taxon>Eukaryota</taxon>
        <taxon>Fungi</taxon>
        <taxon>Dikarya</taxon>
        <taxon>Ascomycota</taxon>
        <taxon>Pezizomycotina</taxon>
        <taxon>Sordariomycetes</taxon>
        <taxon>Xylariomycetidae</taxon>
        <taxon>Xylariales</taxon>
        <taxon>Diatrypaceae</taxon>
        <taxon>Eutypa</taxon>
    </lineage>
</organism>
<dbReference type="PANTHER" id="PTHR34598">
    <property type="entry name" value="BLL6449 PROTEIN"/>
    <property type="match status" value="1"/>
</dbReference>
<dbReference type="EMBL" id="KB705480">
    <property type="protein sequence ID" value="EMR72232.1"/>
    <property type="molecule type" value="Genomic_DNA"/>
</dbReference>
<reference evidence="3" key="1">
    <citation type="journal article" date="2013" name="Genome Announc.">
        <title>Draft genome sequence of the grapevine dieback fungus Eutypa lata UCR-EL1.</title>
        <authorList>
            <person name="Blanco-Ulate B."/>
            <person name="Rolshausen P.E."/>
            <person name="Cantu D."/>
        </authorList>
    </citation>
    <scope>NUCLEOTIDE SEQUENCE [LARGE SCALE GENOMIC DNA]</scope>
    <source>
        <strain evidence="3">UCR-EL1</strain>
    </source>
</reference>
<dbReference type="GO" id="GO:0016491">
    <property type="term" value="F:oxidoreductase activity"/>
    <property type="evidence" value="ECO:0007669"/>
    <property type="project" value="InterPro"/>
</dbReference>